<evidence type="ECO:0000256" key="3">
    <source>
        <dbReference type="ARBA" id="ARBA00022679"/>
    </source>
</evidence>
<name>A0A7J7IE39_9RHOD</name>
<dbReference type="EMBL" id="VWRR01000017">
    <property type="protein sequence ID" value="KAF6000949.1"/>
    <property type="molecule type" value="Genomic_DNA"/>
</dbReference>
<evidence type="ECO:0000256" key="5">
    <source>
        <dbReference type="ARBA" id="ARBA00022771"/>
    </source>
</evidence>
<evidence type="ECO:0000313" key="11">
    <source>
        <dbReference type="EMBL" id="KAF6000949.1"/>
    </source>
</evidence>
<dbReference type="OrthoDB" id="8062037at2759"/>
<proteinExistence type="predicted"/>
<keyword evidence="6" id="KW-0833">Ubl conjugation pathway</keyword>
<organism evidence="11 12">
    <name type="scientific">Cyanidiococcus yangmingshanensis</name>
    <dbReference type="NCBI Taxonomy" id="2690220"/>
    <lineage>
        <taxon>Eukaryota</taxon>
        <taxon>Rhodophyta</taxon>
        <taxon>Bangiophyceae</taxon>
        <taxon>Cyanidiales</taxon>
        <taxon>Cyanidiaceae</taxon>
        <taxon>Cyanidiococcus</taxon>
    </lineage>
</organism>
<dbReference type="Pfam" id="PF13639">
    <property type="entry name" value="zf-RING_2"/>
    <property type="match status" value="1"/>
</dbReference>
<evidence type="ECO:0000256" key="7">
    <source>
        <dbReference type="ARBA" id="ARBA00022833"/>
    </source>
</evidence>
<comment type="catalytic activity">
    <reaction evidence="1">
        <text>S-ubiquitinyl-[E2 ubiquitin-conjugating enzyme]-L-cysteine + [acceptor protein]-L-lysine = [E2 ubiquitin-conjugating enzyme]-L-cysteine + N(6)-ubiquitinyl-[acceptor protein]-L-lysine.</text>
        <dbReference type="EC" id="2.3.2.27"/>
    </reaction>
</comment>
<feature type="region of interest" description="Disordered" evidence="9">
    <location>
        <begin position="271"/>
        <end position="301"/>
    </location>
</feature>
<dbReference type="PANTHER" id="PTHR46463:SF10">
    <property type="entry name" value="OS01G0926200 PROTEIN"/>
    <property type="match status" value="1"/>
</dbReference>
<evidence type="ECO:0000256" key="9">
    <source>
        <dbReference type="SAM" id="MobiDB-lite"/>
    </source>
</evidence>
<evidence type="ECO:0000256" key="4">
    <source>
        <dbReference type="ARBA" id="ARBA00022723"/>
    </source>
</evidence>
<keyword evidence="7" id="KW-0862">Zinc</keyword>
<keyword evidence="12" id="KW-1185">Reference proteome</keyword>
<dbReference type="PANTHER" id="PTHR46463">
    <property type="entry name" value="ZINC FINGER, RING/FYVE/PHD-TYPE"/>
    <property type="match status" value="1"/>
</dbReference>
<dbReference type="EC" id="2.3.2.27" evidence="2"/>
<reference evidence="11 12" key="1">
    <citation type="journal article" date="2020" name="J. Phycol.">
        <title>Comparative genome analysis reveals Cyanidiococcus gen. nov., a new extremophilic red algal genus sister to Cyanidioschyzon (Cyanidioschyzonaceae, Rhodophyta).</title>
        <authorList>
            <person name="Liu S.-L."/>
            <person name="Chiang Y.-R."/>
            <person name="Yoon H.S."/>
            <person name="Fu H.-Y."/>
        </authorList>
    </citation>
    <scope>NUCLEOTIDE SEQUENCE [LARGE SCALE GENOMIC DNA]</scope>
    <source>
        <strain evidence="11 12">THAL066</strain>
    </source>
</reference>
<dbReference type="InterPro" id="IPR013083">
    <property type="entry name" value="Znf_RING/FYVE/PHD"/>
</dbReference>
<comment type="caution">
    <text evidence="11">The sequence shown here is derived from an EMBL/GenBank/DDBJ whole genome shotgun (WGS) entry which is preliminary data.</text>
</comment>
<dbReference type="InterPro" id="IPR001841">
    <property type="entry name" value="Znf_RING"/>
</dbReference>
<dbReference type="GO" id="GO:0008270">
    <property type="term" value="F:zinc ion binding"/>
    <property type="evidence" value="ECO:0007669"/>
    <property type="project" value="UniProtKB-KW"/>
</dbReference>
<evidence type="ECO:0000313" key="12">
    <source>
        <dbReference type="Proteomes" id="UP000530660"/>
    </source>
</evidence>
<feature type="compositionally biased region" description="Basic and acidic residues" evidence="9">
    <location>
        <begin position="195"/>
        <end position="211"/>
    </location>
</feature>
<feature type="compositionally biased region" description="Low complexity" evidence="9">
    <location>
        <begin position="38"/>
        <end position="49"/>
    </location>
</feature>
<dbReference type="PROSITE" id="PS50089">
    <property type="entry name" value="ZF_RING_2"/>
    <property type="match status" value="1"/>
</dbReference>
<feature type="region of interest" description="Disordered" evidence="9">
    <location>
        <begin position="195"/>
        <end position="255"/>
    </location>
</feature>
<evidence type="ECO:0000256" key="2">
    <source>
        <dbReference type="ARBA" id="ARBA00012483"/>
    </source>
</evidence>
<keyword evidence="3" id="KW-0808">Transferase</keyword>
<feature type="compositionally biased region" description="Polar residues" evidence="9">
    <location>
        <begin position="283"/>
        <end position="301"/>
    </location>
</feature>
<accession>A0A7J7IE39</accession>
<evidence type="ECO:0000259" key="10">
    <source>
        <dbReference type="PROSITE" id="PS50089"/>
    </source>
</evidence>
<feature type="region of interest" description="Disordered" evidence="9">
    <location>
        <begin position="20"/>
        <end position="106"/>
    </location>
</feature>
<gene>
    <name evidence="11" type="ORF">F1559_003400</name>
</gene>
<evidence type="ECO:0000256" key="6">
    <source>
        <dbReference type="ARBA" id="ARBA00022786"/>
    </source>
</evidence>
<protein>
    <recommendedName>
        <fullName evidence="2">RING-type E3 ubiquitin transferase</fullName>
        <ecNumber evidence="2">2.3.2.27</ecNumber>
    </recommendedName>
</protein>
<dbReference type="SMART" id="SM00184">
    <property type="entry name" value="RING"/>
    <property type="match status" value="1"/>
</dbReference>
<dbReference type="Gene3D" id="3.30.40.10">
    <property type="entry name" value="Zinc/RING finger domain, C3HC4 (zinc finger)"/>
    <property type="match status" value="1"/>
</dbReference>
<dbReference type="Proteomes" id="UP000530660">
    <property type="component" value="Unassembled WGS sequence"/>
</dbReference>
<dbReference type="GO" id="GO:0061630">
    <property type="term" value="F:ubiquitin protein ligase activity"/>
    <property type="evidence" value="ECO:0007669"/>
    <property type="project" value="UniProtKB-EC"/>
</dbReference>
<feature type="compositionally biased region" description="Basic and acidic residues" evidence="9">
    <location>
        <begin position="345"/>
        <end position="355"/>
    </location>
</feature>
<sequence length="355" mass="38257">MWLTSTLSALSGGRRVTSTLGIVRPMRESVGAGGDQVTTTTTTTSNTNTGASSFVPLHRRGASAERTDVARAGALDAPRPQNPRRVTEPPQGTASATHQKGERLSKTTRTVGFVAGSPEPPPPPPLVPRPGVNVYNLIDEDDLDNTCPTCLESYTFDNPRIEAFCGHAFHLSCIYDWMERSPYCAVCARPMRFCEKSTPDPENTDRCERASSDSSWWTRDASESTRSSESGSVSEGLGMEPENRPERAPVPQASLSKSLSEKMLGLTTGDWQHGDAQLAPSGLESSRATTNQLSESAESENVQTIEMKDLIQWDEQVTVVAAEPTLNESPAIAEQGPSSTSLHPASERPIEAEAL</sequence>
<keyword evidence="5 8" id="KW-0863">Zinc-finger</keyword>
<dbReference type="AlphaFoldDB" id="A0A7J7IE39"/>
<dbReference type="SUPFAM" id="SSF57850">
    <property type="entry name" value="RING/U-box"/>
    <property type="match status" value="1"/>
</dbReference>
<feature type="compositionally biased region" description="Low complexity" evidence="9">
    <location>
        <begin position="224"/>
        <end position="238"/>
    </location>
</feature>
<keyword evidence="4" id="KW-0479">Metal-binding</keyword>
<feature type="region of interest" description="Disordered" evidence="9">
    <location>
        <begin position="328"/>
        <end position="355"/>
    </location>
</feature>
<feature type="domain" description="RING-type" evidence="10">
    <location>
        <begin position="147"/>
        <end position="187"/>
    </location>
</feature>
<evidence type="ECO:0000256" key="1">
    <source>
        <dbReference type="ARBA" id="ARBA00000900"/>
    </source>
</evidence>
<evidence type="ECO:0000256" key="8">
    <source>
        <dbReference type="PROSITE-ProRule" id="PRU00175"/>
    </source>
</evidence>